<protein>
    <submittedName>
        <fullName evidence="2">Uncharacterized protein</fullName>
    </submittedName>
</protein>
<dbReference type="OrthoDB" id="2418900at2759"/>
<dbReference type="Proteomes" id="UP000807025">
    <property type="component" value="Unassembled WGS sequence"/>
</dbReference>
<evidence type="ECO:0000313" key="3">
    <source>
        <dbReference type="Proteomes" id="UP000807025"/>
    </source>
</evidence>
<feature type="compositionally biased region" description="Basic and acidic residues" evidence="1">
    <location>
        <begin position="32"/>
        <end position="53"/>
    </location>
</feature>
<dbReference type="EMBL" id="MU154617">
    <property type="protein sequence ID" value="KAF9491509.1"/>
    <property type="molecule type" value="Genomic_DNA"/>
</dbReference>
<organism evidence="2 3">
    <name type="scientific">Pleurotus eryngii</name>
    <name type="common">Boletus of the steppes</name>
    <dbReference type="NCBI Taxonomy" id="5323"/>
    <lineage>
        <taxon>Eukaryota</taxon>
        <taxon>Fungi</taxon>
        <taxon>Dikarya</taxon>
        <taxon>Basidiomycota</taxon>
        <taxon>Agaricomycotina</taxon>
        <taxon>Agaricomycetes</taxon>
        <taxon>Agaricomycetidae</taxon>
        <taxon>Agaricales</taxon>
        <taxon>Pleurotineae</taxon>
        <taxon>Pleurotaceae</taxon>
        <taxon>Pleurotus</taxon>
    </lineage>
</organism>
<name>A0A9P5ZPD1_PLEER</name>
<comment type="caution">
    <text evidence="2">The sequence shown here is derived from an EMBL/GenBank/DDBJ whole genome shotgun (WGS) entry which is preliminary data.</text>
</comment>
<accession>A0A9P5ZPD1</accession>
<proteinExistence type="predicted"/>
<keyword evidence="3" id="KW-1185">Reference proteome</keyword>
<dbReference type="AlphaFoldDB" id="A0A9P5ZPD1"/>
<sequence>MAVWLQHREAIHICSSFIQWVHNHLPSLLAKPSEDPDSKPVTKQGTIKDEDKQTLTQPSPSTPSLTLAFYKIAKVAPFCCMVAELEMLHGAINFVPALSTFLKQLNSKFHIEPSRYNQFNVYKKLAISIAPNQFLSSKS</sequence>
<feature type="region of interest" description="Disordered" evidence="1">
    <location>
        <begin position="31"/>
        <end position="62"/>
    </location>
</feature>
<evidence type="ECO:0000313" key="2">
    <source>
        <dbReference type="EMBL" id="KAF9491509.1"/>
    </source>
</evidence>
<gene>
    <name evidence="2" type="ORF">BDN71DRAFT_1510277</name>
</gene>
<evidence type="ECO:0000256" key="1">
    <source>
        <dbReference type="SAM" id="MobiDB-lite"/>
    </source>
</evidence>
<reference evidence="2" key="1">
    <citation type="submission" date="2020-11" db="EMBL/GenBank/DDBJ databases">
        <authorList>
            <consortium name="DOE Joint Genome Institute"/>
            <person name="Ahrendt S."/>
            <person name="Riley R."/>
            <person name="Andreopoulos W."/>
            <person name="Labutti K."/>
            <person name="Pangilinan J."/>
            <person name="Ruiz-Duenas F.J."/>
            <person name="Barrasa J.M."/>
            <person name="Sanchez-Garcia M."/>
            <person name="Camarero S."/>
            <person name="Miyauchi S."/>
            <person name="Serrano A."/>
            <person name="Linde D."/>
            <person name="Babiker R."/>
            <person name="Drula E."/>
            <person name="Ayuso-Fernandez I."/>
            <person name="Pacheco R."/>
            <person name="Padilla G."/>
            <person name="Ferreira P."/>
            <person name="Barriuso J."/>
            <person name="Kellner H."/>
            <person name="Castanera R."/>
            <person name="Alfaro M."/>
            <person name="Ramirez L."/>
            <person name="Pisabarro A.G."/>
            <person name="Kuo A."/>
            <person name="Tritt A."/>
            <person name="Lipzen A."/>
            <person name="He G."/>
            <person name="Yan M."/>
            <person name="Ng V."/>
            <person name="Cullen D."/>
            <person name="Martin F."/>
            <person name="Rosso M.-N."/>
            <person name="Henrissat B."/>
            <person name="Hibbett D."/>
            <person name="Martinez A.T."/>
            <person name="Grigoriev I.V."/>
        </authorList>
    </citation>
    <scope>NUCLEOTIDE SEQUENCE</scope>
    <source>
        <strain evidence="2">ATCC 90797</strain>
    </source>
</reference>